<dbReference type="AlphaFoldDB" id="A0A392W0Z5"/>
<feature type="non-terminal residue" evidence="1">
    <location>
        <position position="67"/>
    </location>
</feature>
<name>A0A392W0Z5_9FABA</name>
<dbReference type="EMBL" id="LXQA011353933">
    <property type="protein sequence ID" value="MCI94354.1"/>
    <property type="molecule type" value="Genomic_DNA"/>
</dbReference>
<reference evidence="1 2" key="1">
    <citation type="journal article" date="2018" name="Front. Plant Sci.">
        <title>Red Clover (Trifolium pratense) and Zigzag Clover (T. medium) - A Picture of Genomic Similarities and Differences.</title>
        <authorList>
            <person name="Dluhosova J."/>
            <person name="Istvanek J."/>
            <person name="Nedelnik J."/>
            <person name="Repkova J."/>
        </authorList>
    </citation>
    <scope>NUCLEOTIDE SEQUENCE [LARGE SCALE GENOMIC DNA]</scope>
    <source>
        <strain evidence="2">cv. 10/8</strain>
        <tissue evidence="1">Leaf</tissue>
    </source>
</reference>
<keyword evidence="2" id="KW-1185">Reference proteome</keyword>
<accession>A0A392W0Z5</accession>
<evidence type="ECO:0000313" key="2">
    <source>
        <dbReference type="Proteomes" id="UP000265520"/>
    </source>
</evidence>
<sequence length="67" mass="7437">RAGDGEGTSAQGGVRGREVVVEVVWEVEVEEERVENLEGAFVGYLVEDKDVQALKNNFRMSGFHSLR</sequence>
<proteinExistence type="predicted"/>
<feature type="non-terminal residue" evidence="1">
    <location>
        <position position="1"/>
    </location>
</feature>
<dbReference type="Proteomes" id="UP000265520">
    <property type="component" value="Unassembled WGS sequence"/>
</dbReference>
<comment type="caution">
    <text evidence="1">The sequence shown here is derived from an EMBL/GenBank/DDBJ whole genome shotgun (WGS) entry which is preliminary data.</text>
</comment>
<protein>
    <submittedName>
        <fullName evidence="1">Uncharacterized protein</fullName>
    </submittedName>
</protein>
<organism evidence="1 2">
    <name type="scientific">Trifolium medium</name>
    <dbReference type="NCBI Taxonomy" id="97028"/>
    <lineage>
        <taxon>Eukaryota</taxon>
        <taxon>Viridiplantae</taxon>
        <taxon>Streptophyta</taxon>
        <taxon>Embryophyta</taxon>
        <taxon>Tracheophyta</taxon>
        <taxon>Spermatophyta</taxon>
        <taxon>Magnoliopsida</taxon>
        <taxon>eudicotyledons</taxon>
        <taxon>Gunneridae</taxon>
        <taxon>Pentapetalae</taxon>
        <taxon>rosids</taxon>
        <taxon>fabids</taxon>
        <taxon>Fabales</taxon>
        <taxon>Fabaceae</taxon>
        <taxon>Papilionoideae</taxon>
        <taxon>50 kb inversion clade</taxon>
        <taxon>NPAAA clade</taxon>
        <taxon>Hologalegina</taxon>
        <taxon>IRL clade</taxon>
        <taxon>Trifolieae</taxon>
        <taxon>Trifolium</taxon>
    </lineage>
</organism>
<evidence type="ECO:0000313" key="1">
    <source>
        <dbReference type="EMBL" id="MCI94354.1"/>
    </source>
</evidence>